<dbReference type="STRING" id="1408163.A0A0F4YMV8"/>
<keyword evidence="3 7" id="KW-0812">Transmembrane</keyword>
<comment type="caution">
    <text evidence="8">The sequence shown here is derived from an EMBL/GenBank/DDBJ whole genome shotgun (WGS) entry which is preliminary data.</text>
</comment>
<gene>
    <name evidence="8" type="ORF">T310_7059</name>
</gene>
<dbReference type="Proteomes" id="UP000053958">
    <property type="component" value="Unassembled WGS sequence"/>
</dbReference>
<reference evidence="8 9" key="1">
    <citation type="submission" date="2015-04" db="EMBL/GenBank/DDBJ databases">
        <authorList>
            <person name="Heijne W.H."/>
            <person name="Fedorova N.D."/>
            <person name="Nierman W.C."/>
            <person name="Vollebregt A.W."/>
            <person name="Zhao Z."/>
            <person name="Wu L."/>
            <person name="Kumar M."/>
            <person name="Stam H."/>
            <person name="van den Berg M.A."/>
            <person name="Pel H.J."/>
        </authorList>
    </citation>
    <scope>NUCLEOTIDE SEQUENCE [LARGE SCALE GENOMIC DNA]</scope>
    <source>
        <strain evidence="8 9">CBS 393.64</strain>
    </source>
</reference>
<dbReference type="RefSeq" id="XP_013325585.1">
    <property type="nucleotide sequence ID" value="XM_013470131.1"/>
</dbReference>
<feature type="region of interest" description="Disordered" evidence="6">
    <location>
        <begin position="1"/>
        <end position="26"/>
    </location>
</feature>
<evidence type="ECO:0000256" key="2">
    <source>
        <dbReference type="ARBA" id="ARBA00022448"/>
    </source>
</evidence>
<proteinExistence type="predicted"/>
<protein>
    <recommendedName>
        <fullName evidence="10">MFS transporter</fullName>
    </recommendedName>
</protein>
<keyword evidence="9" id="KW-1185">Reference proteome</keyword>
<keyword evidence="2" id="KW-0813">Transport</keyword>
<dbReference type="GeneID" id="25319335"/>
<dbReference type="GO" id="GO:0022857">
    <property type="term" value="F:transmembrane transporter activity"/>
    <property type="evidence" value="ECO:0007669"/>
    <property type="project" value="TreeGrafter"/>
</dbReference>
<feature type="transmembrane region" description="Helical" evidence="7">
    <location>
        <begin position="371"/>
        <end position="391"/>
    </location>
</feature>
<dbReference type="EMBL" id="LASV01000397">
    <property type="protein sequence ID" value="KKA18973.1"/>
    <property type="molecule type" value="Genomic_DNA"/>
</dbReference>
<sequence>MSLSPEKASSDTVQVGQEGDSSTSNLAPFEADWTVEEERRLVRRIDSIVMPLLMLAFFALQLDRGNIKVQMADSLFYLQWKRPDGFLPPRRGNHAGPVQRRAAVAVTGNRRSGDHKSGKSDERTIQELSCDIPSFPERSRRVLEHEVAPGIEGLFGILVGIIFILFFPQSTANPVNLLRTQYFTERETQILVRRLLLDDPSKHHRHKNITRQEILRTVGSVVTHDSSHQLTRRYAARKLASLPARHPDDRRPGTVVDNVVVCPDAHQLVWVSTTKVECPRLGRAVAAAGTECAMGDGGLANRLAIYSHNHQERYALLTLAITVSTIWRTSSHNIQHTYILQYALLIERFPTDPVNGSWMALNARTAGERSITLAIFIMAANSSGIVGSQLFQASDAPLYRVGWTTIIALASVALFFSVFAVVQYWVLNRWGEGRSGEIDGGRRELYHL</sequence>
<dbReference type="PANTHER" id="PTHR43791:SF32">
    <property type="entry name" value="MAJOR FACILITATOR SUPERFAMILY (MFS) PROFILE DOMAIN-CONTAINING PROTEIN"/>
    <property type="match status" value="1"/>
</dbReference>
<feature type="transmembrane region" description="Helical" evidence="7">
    <location>
        <begin position="403"/>
        <end position="427"/>
    </location>
</feature>
<evidence type="ECO:0000256" key="3">
    <source>
        <dbReference type="ARBA" id="ARBA00022692"/>
    </source>
</evidence>
<keyword evidence="5 7" id="KW-0472">Membrane</keyword>
<evidence type="ECO:0000256" key="1">
    <source>
        <dbReference type="ARBA" id="ARBA00004141"/>
    </source>
</evidence>
<dbReference type="AlphaFoldDB" id="A0A0F4YMV8"/>
<name>A0A0F4YMV8_RASE3</name>
<dbReference type="GO" id="GO:0016020">
    <property type="term" value="C:membrane"/>
    <property type="evidence" value="ECO:0007669"/>
    <property type="project" value="UniProtKB-SubCell"/>
</dbReference>
<dbReference type="PANTHER" id="PTHR43791">
    <property type="entry name" value="PERMEASE-RELATED"/>
    <property type="match status" value="1"/>
</dbReference>
<evidence type="ECO:0000313" key="8">
    <source>
        <dbReference type="EMBL" id="KKA18973.1"/>
    </source>
</evidence>
<keyword evidence="4 7" id="KW-1133">Transmembrane helix</keyword>
<evidence type="ECO:0000256" key="6">
    <source>
        <dbReference type="SAM" id="MobiDB-lite"/>
    </source>
</evidence>
<accession>A0A0F4YMV8</accession>
<dbReference type="OrthoDB" id="2985014at2759"/>
<evidence type="ECO:0000256" key="5">
    <source>
        <dbReference type="ARBA" id="ARBA00023136"/>
    </source>
</evidence>
<organism evidence="8 9">
    <name type="scientific">Rasamsonia emersonii (strain ATCC 16479 / CBS 393.64 / IMI 116815)</name>
    <dbReference type="NCBI Taxonomy" id="1408163"/>
    <lineage>
        <taxon>Eukaryota</taxon>
        <taxon>Fungi</taxon>
        <taxon>Dikarya</taxon>
        <taxon>Ascomycota</taxon>
        <taxon>Pezizomycotina</taxon>
        <taxon>Eurotiomycetes</taxon>
        <taxon>Eurotiomycetidae</taxon>
        <taxon>Eurotiales</taxon>
        <taxon>Trichocomaceae</taxon>
        <taxon>Rasamsonia</taxon>
    </lineage>
</organism>
<feature type="transmembrane region" description="Helical" evidence="7">
    <location>
        <begin position="147"/>
        <end position="167"/>
    </location>
</feature>
<feature type="compositionally biased region" description="Polar residues" evidence="6">
    <location>
        <begin position="10"/>
        <end position="26"/>
    </location>
</feature>
<comment type="subcellular location">
    <subcellularLocation>
        <location evidence="1">Membrane</location>
        <topology evidence="1">Multi-pass membrane protein</topology>
    </subcellularLocation>
</comment>
<evidence type="ECO:0000256" key="7">
    <source>
        <dbReference type="SAM" id="Phobius"/>
    </source>
</evidence>
<evidence type="ECO:0000256" key="4">
    <source>
        <dbReference type="ARBA" id="ARBA00022989"/>
    </source>
</evidence>
<evidence type="ECO:0008006" key="10">
    <source>
        <dbReference type="Google" id="ProtNLM"/>
    </source>
</evidence>
<evidence type="ECO:0000313" key="9">
    <source>
        <dbReference type="Proteomes" id="UP000053958"/>
    </source>
</evidence>